<accession>A0AAD8YNJ9</accession>
<evidence type="ECO:0000313" key="3">
    <source>
        <dbReference type="Proteomes" id="UP001239994"/>
    </source>
</evidence>
<name>A0AAD8YNJ9_9TELE</name>
<dbReference type="Pfam" id="PF02886">
    <property type="entry name" value="LBP_BPI_CETP_C"/>
    <property type="match status" value="1"/>
</dbReference>
<dbReference type="PANTHER" id="PTHR43020">
    <property type="entry name" value="CDK5 REGULATORY SUBUNIT-ASSOCIATED PROTEIN 1"/>
    <property type="match status" value="1"/>
</dbReference>
<dbReference type="InterPro" id="IPR001124">
    <property type="entry name" value="Lipid-bd_serum_glycop_C"/>
</dbReference>
<dbReference type="Proteomes" id="UP001239994">
    <property type="component" value="Unassembled WGS sequence"/>
</dbReference>
<feature type="non-terminal residue" evidence="2">
    <location>
        <position position="1"/>
    </location>
</feature>
<evidence type="ECO:0000313" key="2">
    <source>
        <dbReference type="EMBL" id="KAK1784242.1"/>
    </source>
</evidence>
<gene>
    <name evidence="2" type="ORF">P4O66_003726</name>
</gene>
<organism evidence="2 3">
    <name type="scientific">Electrophorus voltai</name>
    <dbReference type="NCBI Taxonomy" id="2609070"/>
    <lineage>
        <taxon>Eukaryota</taxon>
        <taxon>Metazoa</taxon>
        <taxon>Chordata</taxon>
        <taxon>Craniata</taxon>
        <taxon>Vertebrata</taxon>
        <taxon>Euteleostomi</taxon>
        <taxon>Actinopterygii</taxon>
        <taxon>Neopterygii</taxon>
        <taxon>Teleostei</taxon>
        <taxon>Ostariophysi</taxon>
        <taxon>Gymnotiformes</taxon>
        <taxon>Gymnotoidei</taxon>
        <taxon>Gymnotidae</taxon>
        <taxon>Electrophorus</taxon>
    </lineage>
</organism>
<dbReference type="AlphaFoldDB" id="A0AAD8YNJ9"/>
<dbReference type="PANTHER" id="PTHR43020:SF2">
    <property type="entry name" value="MITOCHONDRIAL TRNA METHYLTHIOTRANSFERASE CDK5RAP1"/>
    <property type="match status" value="1"/>
</dbReference>
<protein>
    <recommendedName>
        <fullName evidence="1">Lipid-binding serum glycoprotein C-terminal domain-containing protein</fullName>
    </recommendedName>
</protein>
<dbReference type="Gene3D" id="3.15.20.10">
    <property type="entry name" value="Bactericidal permeability-increasing protein, domain 2"/>
    <property type="match status" value="1"/>
</dbReference>
<reference evidence="2" key="1">
    <citation type="submission" date="2023-03" db="EMBL/GenBank/DDBJ databases">
        <title>Electrophorus voltai genome.</title>
        <authorList>
            <person name="Bian C."/>
        </authorList>
    </citation>
    <scope>NUCLEOTIDE SEQUENCE</scope>
    <source>
        <strain evidence="2">CB-2022</strain>
        <tissue evidence="2">Muscle</tissue>
    </source>
</reference>
<dbReference type="InterPro" id="IPR017943">
    <property type="entry name" value="Bactericidal_perm-incr_a/b_dom"/>
</dbReference>
<evidence type="ECO:0000259" key="1">
    <source>
        <dbReference type="Pfam" id="PF02886"/>
    </source>
</evidence>
<dbReference type="GO" id="GO:0005829">
    <property type="term" value="C:cytosol"/>
    <property type="evidence" value="ECO:0007669"/>
    <property type="project" value="TreeGrafter"/>
</dbReference>
<feature type="domain" description="Lipid-binding serum glycoprotein C-terminal" evidence="1">
    <location>
        <begin position="50"/>
        <end position="113"/>
    </location>
</feature>
<keyword evidence="3" id="KW-1185">Reference proteome</keyword>
<sequence>MVSGGNESKKSSQDLCGRNDGNVKVIFPRKDLLSYPTDTNPVTVKAGDYVLVKGEFYNIGVHKKPAFAPTPFSLPPDESNMLYMGISAFTANSAGFVYKNAGALTLRITDDMFFCIRNVYNTDMDAGCMAERLKTELLEKERVVDVVAGPDAYRDLLRLLALAHGGQRTSNVLLSLEEAYADVMPIHHSGHSAF</sequence>
<dbReference type="GO" id="GO:0005739">
    <property type="term" value="C:mitochondrion"/>
    <property type="evidence" value="ECO:0007669"/>
    <property type="project" value="TreeGrafter"/>
</dbReference>
<dbReference type="GO" id="GO:0035597">
    <property type="term" value="F:tRNA-2-methylthio-N(6)-dimethylallyladenosine(37) synthase activity"/>
    <property type="evidence" value="ECO:0007669"/>
    <property type="project" value="TreeGrafter"/>
</dbReference>
<dbReference type="SUPFAM" id="SSF55394">
    <property type="entry name" value="Bactericidal permeability-increasing protein, BPI"/>
    <property type="match status" value="1"/>
</dbReference>
<proteinExistence type="predicted"/>
<dbReference type="EMBL" id="JAROKS010000381">
    <property type="protein sequence ID" value="KAK1784242.1"/>
    <property type="molecule type" value="Genomic_DNA"/>
</dbReference>
<comment type="caution">
    <text evidence="2">The sequence shown here is derived from an EMBL/GenBank/DDBJ whole genome shotgun (WGS) entry which is preliminary data.</text>
</comment>
<dbReference type="GO" id="GO:0008289">
    <property type="term" value="F:lipid binding"/>
    <property type="evidence" value="ECO:0007669"/>
    <property type="project" value="InterPro"/>
</dbReference>